<dbReference type="SUPFAM" id="SSF117281">
    <property type="entry name" value="Kelch motif"/>
    <property type="match status" value="1"/>
</dbReference>
<proteinExistence type="predicted"/>
<gene>
    <name evidence="1" type="ORF">RFI_22884</name>
</gene>
<keyword evidence="2" id="KW-1185">Reference proteome</keyword>
<sequence length="282" mass="31737">MAINGLYCVSQHMTAYVMKDDEANSKHMSKLCVLSANDGVQNHPMCYCCEHMEEWFASNDKSLKKNLTKLVCNDLWKASQCPPLFDSSLLMTWIITEQFKLGKVVQPDPFCPYGYLARSVYGSGCELFPKTGTVVVVGGRQFLGHLNRSPHETFTNTVQICYNNGQSCHVSKTLRFPNGIAYPTVVVLDDECLFLVLGGYTADGPTRDIWVGDLCTELWLFRGRNALPQEMVEFGLVKTDHELCLLGGQIQTPDEMFDLDDKVYCVPAMISAAKKKNNKQFW</sequence>
<evidence type="ECO:0000313" key="1">
    <source>
        <dbReference type="EMBL" id="ETO14481.1"/>
    </source>
</evidence>
<dbReference type="InterPro" id="IPR015915">
    <property type="entry name" value="Kelch-typ_b-propeller"/>
</dbReference>
<dbReference type="AlphaFoldDB" id="X6MLG9"/>
<dbReference type="EMBL" id="ASPP01020009">
    <property type="protein sequence ID" value="ETO14481.1"/>
    <property type="molecule type" value="Genomic_DNA"/>
</dbReference>
<accession>X6MLG9</accession>
<name>X6MLG9_RETFI</name>
<dbReference type="Gene3D" id="2.120.10.80">
    <property type="entry name" value="Kelch-type beta propeller"/>
    <property type="match status" value="1"/>
</dbReference>
<comment type="caution">
    <text evidence="1">The sequence shown here is derived from an EMBL/GenBank/DDBJ whole genome shotgun (WGS) entry which is preliminary data.</text>
</comment>
<evidence type="ECO:0000313" key="2">
    <source>
        <dbReference type="Proteomes" id="UP000023152"/>
    </source>
</evidence>
<organism evidence="1 2">
    <name type="scientific">Reticulomyxa filosa</name>
    <dbReference type="NCBI Taxonomy" id="46433"/>
    <lineage>
        <taxon>Eukaryota</taxon>
        <taxon>Sar</taxon>
        <taxon>Rhizaria</taxon>
        <taxon>Retaria</taxon>
        <taxon>Foraminifera</taxon>
        <taxon>Monothalamids</taxon>
        <taxon>Reticulomyxidae</taxon>
        <taxon>Reticulomyxa</taxon>
    </lineage>
</organism>
<reference evidence="1 2" key="1">
    <citation type="journal article" date="2013" name="Curr. Biol.">
        <title>The Genome of the Foraminiferan Reticulomyxa filosa.</title>
        <authorList>
            <person name="Glockner G."/>
            <person name="Hulsmann N."/>
            <person name="Schleicher M."/>
            <person name="Noegel A.A."/>
            <person name="Eichinger L."/>
            <person name="Gallinger C."/>
            <person name="Pawlowski J."/>
            <person name="Sierra R."/>
            <person name="Euteneuer U."/>
            <person name="Pillet L."/>
            <person name="Moustafa A."/>
            <person name="Platzer M."/>
            <person name="Groth M."/>
            <person name="Szafranski K."/>
            <person name="Schliwa M."/>
        </authorList>
    </citation>
    <scope>NUCLEOTIDE SEQUENCE [LARGE SCALE GENOMIC DNA]</scope>
</reference>
<protein>
    <submittedName>
        <fullName evidence="1">Uncharacterized protein</fullName>
    </submittedName>
</protein>
<dbReference type="Proteomes" id="UP000023152">
    <property type="component" value="Unassembled WGS sequence"/>
</dbReference>